<accession>A0A2A2TM36</accession>
<dbReference type="AlphaFoldDB" id="A0A2A2TM36"/>
<gene>
    <name evidence="1" type="ORF">CK510_06965</name>
</gene>
<organism evidence="1 2">
    <name type="scientific">Brunnivagina elsteri CCALA 953</name>
    <dbReference type="NCBI Taxonomy" id="987040"/>
    <lineage>
        <taxon>Bacteria</taxon>
        <taxon>Bacillati</taxon>
        <taxon>Cyanobacteriota</taxon>
        <taxon>Cyanophyceae</taxon>
        <taxon>Nostocales</taxon>
        <taxon>Calotrichaceae</taxon>
        <taxon>Brunnivagina</taxon>
    </lineage>
</organism>
<dbReference type="SUPFAM" id="SSF47413">
    <property type="entry name" value="lambda repressor-like DNA-binding domains"/>
    <property type="match status" value="1"/>
</dbReference>
<proteinExistence type="predicted"/>
<dbReference type="Proteomes" id="UP000218238">
    <property type="component" value="Unassembled WGS sequence"/>
</dbReference>
<dbReference type="OrthoDB" id="516447at2"/>
<evidence type="ECO:0000313" key="2">
    <source>
        <dbReference type="Proteomes" id="UP000218238"/>
    </source>
</evidence>
<comment type="caution">
    <text evidence="1">The sequence shown here is derived from an EMBL/GenBank/DDBJ whole genome shotgun (WGS) entry which is preliminary data.</text>
</comment>
<dbReference type="EMBL" id="NTFS01000051">
    <property type="protein sequence ID" value="PAX59424.1"/>
    <property type="molecule type" value="Genomic_DNA"/>
</dbReference>
<dbReference type="GO" id="GO:0003677">
    <property type="term" value="F:DNA binding"/>
    <property type="evidence" value="ECO:0007669"/>
    <property type="project" value="InterPro"/>
</dbReference>
<name>A0A2A2TM36_9CYAN</name>
<sequence>MNLSQALDKTLDKYEISAKWLSDQTGVSPQMISGFRRGQQRIYSDSLERILAGLPAEARSYLLCQLGAVDLNQIDLQSLVISLSPEEKAEVFNALAIWVVQSREAKDSNCLPQAV</sequence>
<reference evidence="1 2" key="1">
    <citation type="submission" date="2017-08" db="EMBL/GenBank/DDBJ databases">
        <title>Draft genome sequence of filamentous cyanobacterium Calothrix elsteri CCALA 953.</title>
        <authorList>
            <person name="Gagunashvili A.N."/>
            <person name="Elster J."/>
            <person name="Andresson O.S."/>
        </authorList>
    </citation>
    <scope>NUCLEOTIDE SEQUENCE [LARGE SCALE GENOMIC DNA]</scope>
    <source>
        <strain evidence="1 2">CCALA 953</strain>
    </source>
</reference>
<dbReference type="RefSeq" id="WP_095721007.1">
    <property type="nucleotide sequence ID" value="NZ_NTFS01000051.1"/>
</dbReference>
<evidence type="ECO:0000313" key="1">
    <source>
        <dbReference type="EMBL" id="PAX59424.1"/>
    </source>
</evidence>
<keyword evidence="2" id="KW-1185">Reference proteome</keyword>
<dbReference type="InterPro" id="IPR010982">
    <property type="entry name" value="Lambda_DNA-bd_dom_sf"/>
</dbReference>
<protein>
    <submittedName>
        <fullName evidence="1">Uncharacterized protein</fullName>
    </submittedName>
</protein>